<reference evidence="1 2" key="1">
    <citation type="submission" date="2017-11" db="EMBL/GenBank/DDBJ databases">
        <title>Reclassification of Bisgaard taxon 5 as Caviibacterium pharyngocola gen. nov., sp. nov.</title>
        <authorList>
            <person name="Christensen H."/>
        </authorList>
    </citation>
    <scope>NUCLEOTIDE SEQUENCE [LARGE SCALE GENOMIC DNA]</scope>
    <source>
        <strain evidence="1 2">7_3</strain>
    </source>
</reference>
<dbReference type="GO" id="GO:0003677">
    <property type="term" value="F:DNA binding"/>
    <property type="evidence" value="ECO:0007669"/>
    <property type="project" value="InterPro"/>
</dbReference>
<dbReference type="EMBL" id="PHGZ01000003">
    <property type="protein sequence ID" value="PJG84068.1"/>
    <property type="molecule type" value="Genomic_DNA"/>
</dbReference>
<dbReference type="InterPro" id="IPR003477">
    <property type="entry name" value="PemK-like"/>
</dbReference>
<dbReference type="RefSeq" id="WP_100295664.1">
    <property type="nucleotide sequence ID" value="NZ_PHGZ01000003.1"/>
</dbReference>
<keyword evidence="2" id="KW-1185">Reference proteome</keyword>
<dbReference type="GO" id="GO:0006402">
    <property type="term" value="P:mRNA catabolic process"/>
    <property type="evidence" value="ECO:0007669"/>
    <property type="project" value="TreeGrafter"/>
</dbReference>
<name>A0A2M8RYV9_9PAST</name>
<protein>
    <submittedName>
        <fullName evidence="1">Growth inhibitor PemK</fullName>
    </submittedName>
</protein>
<dbReference type="Proteomes" id="UP000230282">
    <property type="component" value="Unassembled WGS sequence"/>
</dbReference>
<dbReference type="PANTHER" id="PTHR33988:SF3">
    <property type="entry name" value="ENDORIBONUCLEASE TOXIN CHPB-RELATED"/>
    <property type="match status" value="1"/>
</dbReference>
<dbReference type="OrthoDB" id="9808744at2"/>
<gene>
    <name evidence="1" type="ORF">CVP04_01040</name>
</gene>
<dbReference type="AlphaFoldDB" id="A0A2M8RYV9"/>
<dbReference type="InterPro" id="IPR011067">
    <property type="entry name" value="Plasmid_toxin/cell-grow_inhib"/>
</dbReference>
<proteinExistence type="predicted"/>
<dbReference type="PANTHER" id="PTHR33988">
    <property type="entry name" value="ENDORIBONUCLEASE MAZF-RELATED"/>
    <property type="match status" value="1"/>
</dbReference>
<evidence type="ECO:0000313" key="1">
    <source>
        <dbReference type="EMBL" id="PJG84068.1"/>
    </source>
</evidence>
<organism evidence="1 2">
    <name type="scientific">Caviibacterium pharyngocola</name>
    <dbReference type="NCBI Taxonomy" id="28159"/>
    <lineage>
        <taxon>Bacteria</taxon>
        <taxon>Pseudomonadati</taxon>
        <taxon>Pseudomonadota</taxon>
        <taxon>Gammaproteobacteria</taxon>
        <taxon>Pasteurellales</taxon>
        <taxon>Pasteurellaceae</taxon>
        <taxon>Caviibacterium</taxon>
    </lineage>
</organism>
<dbReference type="Pfam" id="PF02452">
    <property type="entry name" value="PemK_toxin"/>
    <property type="match status" value="1"/>
</dbReference>
<dbReference type="GO" id="GO:0004521">
    <property type="term" value="F:RNA endonuclease activity"/>
    <property type="evidence" value="ECO:0007669"/>
    <property type="project" value="TreeGrafter"/>
</dbReference>
<sequence length="115" mass="12807">MNVPNRGDIIHLQFDPASGQEMQGEHYALVVSNYHFNRSGLAFVCPISQGNAQYARSLGTLVTLMGCGTHTQGAIHCHQLKSLDWKIRQAKRKESVPDFILDDVQARLDAILSEE</sequence>
<dbReference type="Gene3D" id="2.30.30.110">
    <property type="match status" value="1"/>
</dbReference>
<dbReference type="SUPFAM" id="SSF50118">
    <property type="entry name" value="Cell growth inhibitor/plasmid maintenance toxic component"/>
    <property type="match status" value="1"/>
</dbReference>
<accession>A0A2M8RYV9</accession>
<dbReference type="GO" id="GO:0016075">
    <property type="term" value="P:rRNA catabolic process"/>
    <property type="evidence" value="ECO:0007669"/>
    <property type="project" value="TreeGrafter"/>
</dbReference>
<comment type="caution">
    <text evidence="1">The sequence shown here is derived from an EMBL/GenBank/DDBJ whole genome shotgun (WGS) entry which is preliminary data.</text>
</comment>
<evidence type="ECO:0000313" key="2">
    <source>
        <dbReference type="Proteomes" id="UP000230282"/>
    </source>
</evidence>